<evidence type="ECO:0000313" key="1">
    <source>
        <dbReference type="EMBL" id="PMB63871.1"/>
    </source>
</evidence>
<reference evidence="1 2" key="1">
    <citation type="journal article" date="2016" name="Appl. Microbiol. Biotechnol.">
        <title>Characterization of T-DNA insertion mutants with decreased virulence in the entomopathogenic fungus Beauveria bassiana JEF-007.</title>
        <authorList>
            <person name="Kim S."/>
            <person name="Lee S.J."/>
            <person name="Nai Y.S."/>
            <person name="Yu J.S."/>
            <person name="Lee M.R."/>
            <person name="Yang Y.T."/>
            <person name="Kim J.S."/>
        </authorList>
    </citation>
    <scope>NUCLEOTIDE SEQUENCE [LARGE SCALE GENOMIC DNA]</scope>
    <source>
        <strain evidence="1 2">JEF-007</strain>
    </source>
</reference>
<dbReference type="EMBL" id="MRVG01000016">
    <property type="protein sequence ID" value="PMB63871.1"/>
    <property type="molecule type" value="Genomic_DNA"/>
</dbReference>
<accession>A0A2N6N9E7</accession>
<proteinExistence type="predicted"/>
<organism evidence="1 2">
    <name type="scientific">Beauveria bassiana</name>
    <name type="common">White muscardine disease fungus</name>
    <name type="synonym">Tritirachium shiotae</name>
    <dbReference type="NCBI Taxonomy" id="176275"/>
    <lineage>
        <taxon>Eukaryota</taxon>
        <taxon>Fungi</taxon>
        <taxon>Dikarya</taxon>
        <taxon>Ascomycota</taxon>
        <taxon>Pezizomycotina</taxon>
        <taxon>Sordariomycetes</taxon>
        <taxon>Hypocreomycetidae</taxon>
        <taxon>Hypocreales</taxon>
        <taxon>Cordycipitaceae</taxon>
        <taxon>Beauveria</taxon>
    </lineage>
</organism>
<evidence type="ECO:0000313" key="2">
    <source>
        <dbReference type="Proteomes" id="UP000235728"/>
    </source>
</evidence>
<sequence length="230" mass="25004">MLRDEQDVFGEGEQSLATESSNVLLSFCALTRVRVEVPLSSASSAHALQKRCGAALYFLLQHPVNRDLQRPQLGRHHRQPPSRIELSVAARRVELGVCPEQAVAQKAGVLAGADDTRRPARGGLGQDLAEELDFGVKLALCEGLVRLSFEFGAGIVGVGVGVERLAEAVEAVGWGCEDPPRGRFERGRRRRWRWFLESALGQLHGNGLHSSDNGILLGRAIQKARNVSVS</sequence>
<comment type="caution">
    <text evidence="1">The sequence shown here is derived from an EMBL/GenBank/DDBJ whole genome shotgun (WGS) entry which is preliminary data.</text>
</comment>
<gene>
    <name evidence="1" type="ORF">BM221_010342</name>
</gene>
<dbReference type="AlphaFoldDB" id="A0A2N6N9E7"/>
<name>A0A2N6N9E7_BEABA</name>
<protein>
    <submittedName>
        <fullName evidence="1">Uncharacterized protein</fullName>
    </submittedName>
</protein>
<dbReference type="Proteomes" id="UP000235728">
    <property type="component" value="Unassembled WGS sequence"/>
</dbReference>